<dbReference type="InterPro" id="IPR001714">
    <property type="entry name" value="Pept_M24_MAP"/>
</dbReference>
<dbReference type="FunFam" id="3.90.230.10:FF:000010">
    <property type="entry name" value="Methionine aminopeptidase"/>
    <property type="match status" value="1"/>
</dbReference>
<dbReference type="Pfam" id="PF00557">
    <property type="entry name" value="Peptidase_M24"/>
    <property type="match status" value="1"/>
</dbReference>
<dbReference type="GO" id="GO:0005829">
    <property type="term" value="C:cytosol"/>
    <property type="evidence" value="ECO:0007669"/>
    <property type="project" value="TreeGrafter"/>
</dbReference>
<dbReference type="GO" id="GO:0004239">
    <property type="term" value="F:initiator methionyl aminopeptidase activity"/>
    <property type="evidence" value="ECO:0007669"/>
    <property type="project" value="UniProtKB-UniRule"/>
</dbReference>
<keyword evidence="15" id="KW-1185">Reference proteome</keyword>
<evidence type="ECO:0000256" key="7">
    <source>
        <dbReference type="ARBA" id="ARBA00022801"/>
    </source>
</evidence>
<evidence type="ECO:0000256" key="4">
    <source>
        <dbReference type="ARBA" id="ARBA00022670"/>
    </source>
</evidence>
<keyword evidence="5 9" id="KW-0479">Metal-binding</keyword>
<feature type="binding site" evidence="9">
    <location>
        <position position="441"/>
    </location>
    <ligand>
        <name>Zn(2+)</name>
        <dbReference type="ChEBI" id="CHEBI:29105"/>
        <label>3</label>
    </ligand>
</feature>
<reference evidence="14 15" key="1">
    <citation type="journal article" date="2018" name="IMA Fungus">
        <title>IMA Genome-F 10: Nine draft genome sequences of Claviceps purpurea s.lat., including C. arundinis, C. humidiphila, and C. cf. spartinae, pseudomolecules for the pitch canker pathogen Fusarium circinatum, draft genome of Davidsoniella eucalypti, Grosmannia galeiformis, Quambalaria eucalypti, and Teratosphaeria destructans.</title>
        <authorList>
            <person name="Wingfield B.D."/>
            <person name="Liu M."/>
            <person name="Nguyen H.D."/>
            <person name="Lane F.A."/>
            <person name="Morgan S.W."/>
            <person name="De Vos L."/>
            <person name="Wilken P.M."/>
            <person name="Duong T.A."/>
            <person name="Aylward J."/>
            <person name="Coetzee M.P."/>
            <person name="Dadej K."/>
            <person name="De Beer Z.W."/>
            <person name="Findlay W."/>
            <person name="Havenga M."/>
            <person name="Kolarik M."/>
            <person name="Menzies J.G."/>
            <person name="Naidoo K."/>
            <person name="Pochopski O."/>
            <person name="Shoukouhi P."/>
            <person name="Santana Q.C."/>
            <person name="Seifert K.A."/>
            <person name="Soal N."/>
            <person name="Steenkamp E.T."/>
            <person name="Tatham C.T."/>
            <person name="van der Nest M.A."/>
            <person name="Wingfield M.J."/>
        </authorList>
    </citation>
    <scope>NUCLEOTIDE SEQUENCE [LARGE SCALE GENOMIC DNA]</scope>
    <source>
        <strain evidence="14">CMW44962</strain>
    </source>
</reference>
<dbReference type="InterPro" id="IPR002467">
    <property type="entry name" value="Pept_M24A_MAP1"/>
</dbReference>
<keyword evidence="4 9" id="KW-0645">Protease</keyword>
<feature type="binding site" evidence="9">
    <location>
        <position position="300"/>
    </location>
    <ligand>
        <name>Zn(2+)</name>
        <dbReference type="ChEBI" id="CHEBI:29105"/>
        <label>3</label>
    </ligand>
</feature>
<evidence type="ECO:0000256" key="9">
    <source>
        <dbReference type="HAMAP-Rule" id="MF_03174"/>
    </source>
</evidence>
<feature type="region of interest" description="Disordered" evidence="12">
    <location>
        <begin position="462"/>
        <end position="482"/>
    </location>
</feature>
<comment type="subcellular location">
    <subcellularLocation>
        <location evidence="1 9">Cytoplasm</location>
    </subcellularLocation>
</comment>
<dbReference type="EMBL" id="RIBY02000713">
    <property type="protein sequence ID" value="KAH9838197.1"/>
    <property type="molecule type" value="Genomic_DNA"/>
</dbReference>
<feature type="binding site" evidence="9">
    <location>
        <position position="410"/>
    </location>
    <ligand>
        <name>Zn(2+)</name>
        <dbReference type="ChEBI" id="CHEBI:29105"/>
        <label>4</label>
        <note>catalytic</note>
    </ligand>
</feature>
<dbReference type="AlphaFoldDB" id="A0A9W7SXQ5"/>
<comment type="function">
    <text evidence="9 11">Cotranslationally removes the N-terminal methionine from nascent proteins. The N-terminal methionine is often cleaved when the second residue in the primary sequence is small and uncharged (Met-Ala-, Cys, Gly, Pro, Ser, Thr, or Val).</text>
</comment>
<dbReference type="HAMAP" id="MF_01974">
    <property type="entry name" value="MetAP_1"/>
    <property type="match status" value="1"/>
</dbReference>
<feature type="binding site" evidence="9">
    <location>
        <position position="384"/>
    </location>
    <ligand>
        <name>a protein</name>
        <dbReference type="ChEBI" id="CHEBI:16541"/>
    </ligand>
    <ligandPart>
        <name>N-terminal L-methionine residue</name>
        <dbReference type="ChEBI" id="CHEBI:64731"/>
    </ligandPart>
</feature>
<evidence type="ECO:0000256" key="11">
    <source>
        <dbReference type="RuleBase" id="RU003653"/>
    </source>
</evidence>
<dbReference type="GO" id="GO:0070006">
    <property type="term" value="F:metalloaminopeptidase activity"/>
    <property type="evidence" value="ECO:0007669"/>
    <property type="project" value="UniProtKB-UniRule"/>
</dbReference>
<feature type="binding site" evidence="9">
    <location>
        <position position="377"/>
    </location>
    <ligand>
        <name>Zn(2+)</name>
        <dbReference type="ChEBI" id="CHEBI:29105"/>
        <label>4</label>
        <note>catalytic</note>
    </ligand>
</feature>
<dbReference type="PANTHER" id="PTHR43330:SF7">
    <property type="entry name" value="METHIONINE AMINOPEPTIDASE 1"/>
    <property type="match status" value="1"/>
</dbReference>
<feature type="binding site" evidence="9">
    <location>
        <position position="441"/>
    </location>
    <ligand>
        <name>Zn(2+)</name>
        <dbReference type="ChEBI" id="CHEBI:29105"/>
        <label>4</label>
        <note>catalytic</note>
    </ligand>
</feature>
<dbReference type="PRINTS" id="PR00599">
    <property type="entry name" value="MAPEPTIDASE"/>
</dbReference>
<name>A0A9W7SXQ5_9PEZI</name>
<organism evidence="14 15">
    <name type="scientific">Teratosphaeria destructans</name>
    <dbReference type="NCBI Taxonomy" id="418781"/>
    <lineage>
        <taxon>Eukaryota</taxon>
        <taxon>Fungi</taxon>
        <taxon>Dikarya</taxon>
        <taxon>Ascomycota</taxon>
        <taxon>Pezizomycotina</taxon>
        <taxon>Dothideomycetes</taxon>
        <taxon>Dothideomycetidae</taxon>
        <taxon>Mycosphaerellales</taxon>
        <taxon>Teratosphaeriaceae</taxon>
        <taxon>Teratosphaeria</taxon>
    </lineage>
</organism>
<gene>
    <name evidence="14" type="ORF">Tdes44962_MAKER08201</name>
</gene>
<dbReference type="EC" id="3.4.11.18" evidence="11"/>
<evidence type="ECO:0000259" key="13">
    <source>
        <dbReference type="PROSITE" id="PS52013"/>
    </source>
</evidence>
<dbReference type="SUPFAM" id="SSF55920">
    <property type="entry name" value="Creatinase/aminopeptidase"/>
    <property type="match status" value="1"/>
</dbReference>
<evidence type="ECO:0000256" key="10">
    <source>
        <dbReference type="PROSITE-ProRule" id="PRU01357"/>
    </source>
</evidence>
<dbReference type="NCBIfam" id="TIGR00500">
    <property type="entry name" value="met_pdase_I"/>
    <property type="match status" value="1"/>
</dbReference>
<comment type="cofactor">
    <cofactor evidence="11">
        <name>Co(2+)</name>
        <dbReference type="ChEBI" id="CHEBI:48828"/>
    </cofactor>
    <cofactor evidence="11">
        <name>Zn(2+)</name>
        <dbReference type="ChEBI" id="CHEBI:29105"/>
    </cofactor>
    <cofactor evidence="11">
        <name>Mn(2+)</name>
        <dbReference type="ChEBI" id="CHEBI:29035"/>
    </cofactor>
    <cofactor evidence="11">
        <name>Fe(2+)</name>
        <dbReference type="ChEBI" id="CHEBI:29033"/>
    </cofactor>
    <text evidence="11">Binds 2 divalent metal cations per subunit. Has a high-affinity and a low affinity metal-binding site. The true nature of the physiological cofactor is under debate. The enzyme is active with cobalt, zinc, manganese or divalent iron ions.</text>
</comment>
<feature type="binding site" evidence="9">
    <location>
        <position position="311"/>
    </location>
    <ligand>
        <name>Zn(2+)</name>
        <dbReference type="ChEBI" id="CHEBI:29105"/>
        <label>3</label>
    </ligand>
</feature>
<dbReference type="InterPro" id="IPR000994">
    <property type="entry name" value="Pept_M24"/>
</dbReference>
<comment type="catalytic activity">
    <reaction evidence="9 11">
        <text>Release of N-terminal amino acids, preferentially methionine, from peptides and arylamides.</text>
        <dbReference type="EC" id="3.4.11.18"/>
    </reaction>
</comment>
<evidence type="ECO:0000256" key="5">
    <source>
        <dbReference type="ARBA" id="ARBA00022723"/>
    </source>
</evidence>
<dbReference type="OrthoDB" id="3209743at2759"/>
<dbReference type="Proteomes" id="UP001138500">
    <property type="component" value="Unassembled WGS sequence"/>
</dbReference>
<evidence type="ECO:0000256" key="1">
    <source>
        <dbReference type="ARBA" id="ARBA00004496"/>
    </source>
</evidence>
<proteinExistence type="inferred from homology"/>
<keyword evidence="3 9" id="KW-0963">Cytoplasm</keyword>
<protein>
    <recommendedName>
        <fullName evidence="11">Methionine aminopeptidase</fullName>
        <ecNumber evidence="11">3.4.11.18</ecNumber>
    </recommendedName>
</protein>
<feature type="binding site" evidence="9">
    <location>
        <position position="311"/>
    </location>
    <ligand>
        <name>Zn(2+)</name>
        <dbReference type="ChEBI" id="CHEBI:29105"/>
        <label>4</label>
        <note>catalytic</note>
    </ligand>
</feature>
<comment type="caution">
    <text evidence="14">The sequence shown here is derived from an EMBL/GenBank/DDBJ whole genome shotgun (WGS) entry which is preliminary data.</text>
</comment>
<evidence type="ECO:0000256" key="6">
    <source>
        <dbReference type="ARBA" id="ARBA00022771"/>
    </source>
</evidence>
<dbReference type="InterPro" id="IPR036005">
    <property type="entry name" value="Creatinase/aminopeptidase-like"/>
</dbReference>
<dbReference type="Pfam" id="PF15801">
    <property type="entry name" value="zf-C6H2"/>
    <property type="match status" value="1"/>
</dbReference>
<dbReference type="GO" id="GO:0006508">
    <property type="term" value="P:proteolysis"/>
    <property type="evidence" value="ECO:0007669"/>
    <property type="project" value="UniProtKB-KW"/>
</dbReference>
<comment type="subunit">
    <text evidence="9">Associates with the 60S ribosomal subunit of the 80S translational complex.</text>
</comment>
<evidence type="ECO:0000256" key="2">
    <source>
        <dbReference type="ARBA" id="ARBA00022438"/>
    </source>
</evidence>
<evidence type="ECO:0000313" key="14">
    <source>
        <dbReference type="EMBL" id="KAH9838197.1"/>
    </source>
</evidence>
<dbReference type="Gene3D" id="3.90.230.10">
    <property type="entry name" value="Creatinase/methionine aminopeptidase superfamily"/>
    <property type="match status" value="1"/>
</dbReference>
<dbReference type="GO" id="GO:0008270">
    <property type="term" value="F:zinc ion binding"/>
    <property type="evidence" value="ECO:0007669"/>
    <property type="project" value="UniProtKB-KW"/>
</dbReference>
<comment type="similarity">
    <text evidence="9 10">Belongs to the peptidase M24A family. Methionine aminopeptidase type 1 subfamily.</text>
</comment>
<evidence type="ECO:0000256" key="3">
    <source>
        <dbReference type="ARBA" id="ARBA00022490"/>
    </source>
</evidence>
<comment type="cofactor">
    <cofactor evidence="9">
        <name>Zn(2+)</name>
        <dbReference type="ChEBI" id="CHEBI:29105"/>
    </cofactor>
    <cofactor evidence="9">
        <name>Co(2+)</name>
        <dbReference type="ChEBI" id="CHEBI:48828"/>
    </cofactor>
    <cofactor evidence="9">
        <name>Mn(2+)</name>
        <dbReference type="ChEBI" id="CHEBI:29035"/>
    </cofactor>
    <cofactor evidence="9">
        <name>Fe(2+)</name>
        <dbReference type="ChEBI" id="CHEBI:29033"/>
    </cofactor>
    <text evidence="9">Binds 2 divalent metal cations per subunit. Has a high-affinity and a low affinity metal-binding site. The true nature of the physiological cofactor is under debate. The enzyme is active with zinc, cobalt, manganese or divalent iron ions. Has high activity with zinc; zinc cofactor is transferred into the active site region by the ZNG1 zinc chaperone.</text>
</comment>
<keyword evidence="8" id="KW-0862">Zinc</keyword>
<accession>A0A9W7SXQ5</accession>
<reference evidence="14 15" key="2">
    <citation type="journal article" date="2021" name="Curr. Genet.">
        <title>Genetic response to nitrogen starvation in the aggressive Eucalyptus foliar pathogen Teratosphaeria destructans.</title>
        <authorList>
            <person name="Havenga M."/>
            <person name="Wingfield B.D."/>
            <person name="Wingfield M.J."/>
            <person name="Dreyer L.L."/>
            <person name="Roets F."/>
            <person name="Aylward J."/>
        </authorList>
    </citation>
    <scope>NUCLEOTIDE SEQUENCE [LARGE SCALE GENOMIC DNA]</scope>
    <source>
        <strain evidence="14">CMW44962</strain>
    </source>
</reference>
<dbReference type="InterPro" id="IPR031615">
    <property type="entry name" value="Zfn-C6H2"/>
</dbReference>
<dbReference type="PROSITE" id="PS52013">
    <property type="entry name" value="ZF_C6H2"/>
    <property type="match status" value="1"/>
</dbReference>
<evidence type="ECO:0000256" key="8">
    <source>
        <dbReference type="ARBA" id="ARBA00022833"/>
    </source>
</evidence>
<evidence type="ECO:0000256" key="12">
    <source>
        <dbReference type="SAM" id="MobiDB-lite"/>
    </source>
</evidence>
<keyword evidence="2 9" id="KW-0031">Aminopeptidase</keyword>
<feature type="binding site" evidence="9">
    <location>
        <position position="283"/>
    </location>
    <ligand>
        <name>a protein</name>
        <dbReference type="ChEBI" id="CHEBI:16541"/>
    </ligand>
    <ligandPart>
        <name>N-terminal L-methionine residue</name>
        <dbReference type="ChEBI" id="CHEBI:64731"/>
    </ligandPart>
</feature>
<feature type="domain" description="C6H2-type" evidence="13">
    <location>
        <begin position="84"/>
        <end position="137"/>
    </location>
</feature>
<dbReference type="CDD" id="cd01086">
    <property type="entry name" value="MetAP1"/>
    <property type="match status" value="1"/>
</dbReference>
<keyword evidence="7 9" id="KW-0378">Hydrolase</keyword>
<dbReference type="PANTHER" id="PTHR43330">
    <property type="entry name" value="METHIONINE AMINOPEPTIDASE"/>
    <property type="match status" value="1"/>
</dbReference>
<evidence type="ECO:0000313" key="15">
    <source>
        <dbReference type="Proteomes" id="UP001138500"/>
    </source>
</evidence>
<sequence>MIHETDAAVIEKAQAQAQATDLQPRVKSGIRDDVRNVAEEGGGHASERRYRRFGTFTARKGSRFMLSRDSLYGSCTNEVTVAKARKCEGHDCDNDAGTLQCPTCQKLGNESYFCSQDCFKRNWAEHKKLHKAQNSMLANLNLLKPRVISEPDADGHYNPFPSYAFTGSLRPVYPLSPRRTVPDKIKHPDYASNGIPRSEQVFVGRNKHKILTKAEQDGMRKVCRLAREVLDIAARAAQPGVTTDEIDRIVHEACLERHSYPSPLNYCHFPKSVCTSPNEVICHGIPDHRPLQDGDILNIDVTLYHGGFHGDLNETYYIGPSAARNPDNVRVVEAARTCLDEAIKLVRPGALFRDYGPVIEQHARARACQVVKTYCGHGIDQRFHCAPNVPHYAKNKAVGEAKPGMCFTIEPMITLGSYRDRTWPDDWTSVTSDGSRTAQFEHTLLVTETGVEVLTARLEDSPGGAVEELDGGAVNGAGEAKA</sequence>
<keyword evidence="6 10" id="KW-0863">Zinc-finger</keyword>